<gene>
    <name evidence="1" type="ORF">LEP1GSC123_1330</name>
</gene>
<dbReference type="SUPFAM" id="SSF53448">
    <property type="entry name" value="Nucleotide-diphospho-sugar transferases"/>
    <property type="match status" value="1"/>
</dbReference>
<name>M3H0I6_LEPBO</name>
<dbReference type="EMBL" id="AKWO02000044">
    <property type="protein sequence ID" value="EMG00594.1"/>
    <property type="molecule type" value="Genomic_DNA"/>
</dbReference>
<comment type="caution">
    <text evidence="1">The sequence shown here is derived from an EMBL/GenBank/DDBJ whole genome shotgun (WGS) entry which is preliminary data.</text>
</comment>
<evidence type="ECO:0000313" key="1">
    <source>
        <dbReference type="EMBL" id="EMG00594.1"/>
    </source>
</evidence>
<organism evidence="1 2">
    <name type="scientific">Leptospira borgpetersenii str. 200701203</name>
    <dbReference type="NCBI Taxonomy" id="1193007"/>
    <lineage>
        <taxon>Bacteria</taxon>
        <taxon>Pseudomonadati</taxon>
        <taxon>Spirochaetota</taxon>
        <taxon>Spirochaetia</taxon>
        <taxon>Leptospirales</taxon>
        <taxon>Leptospiraceae</taxon>
        <taxon>Leptospira</taxon>
    </lineage>
</organism>
<protein>
    <recommendedName>
        <fullName evidence="3">Nucleotidyl transferase domain protein</fullName>
    </recommendedName>
</protein>
<accession>M3H0I6</accession>
<evidence type="ECO:0008006" key="3">
    <source>
        <dbReference type="Google" id="ProtNLM"/>
    </source>
</evidence>
<dbReference type="InterPro" id="IPR029044">
    <property type="entry name" value="Nucleotide-diphossugar_trans"/>
</dbReference>
<dbReference type="BioCyc" id="LBOR1193007:G11KN-4510-MONOMER"/>
<dbReference type="Proteomes" id="UP000011783">
    <property type="component" value="Unassembled WGS sequence"/>
</dbReference>
<dbReference type="Gene3D" id="3.90.550.10">
    <property type="entry name" value="Spore Coat Polysaccharide Biosynthesis Protein SpsA, Chain A"/>
    <property type="match status" value="1"/>
</dbReference>
<reference evidence="1 2" key="1">
    <citation type="submission" date="2013-01" db="EMBL/GenBank/DDBJ databases">
        <authorList>
            <person name="Harkins D.M."/>
            <person name="Durkin A.S."/>
            <person name="Brinkac L.M."/>
            <person name="Haft D.H."/>
            <person name="Selengut J.D."/>
            <person name="Sanka R."/>
            <person name="DePew J."/>
            <person name="Purushe J."/>
            <person name="Picardeau M."/>
            <person name="Werts C."/>
            <person name="Goarant C."/>
            <person name="Vinetz J.M."/>
            <person name="Sutton G.G."/>
            <person name="Nierman W.C."/>
            <person name="Fouts D.E."/>
        </authorList>
    </citation>
    <scope>NUCLEOTIDE SEQUENCE [LARGE SCALE GENOMIC DNA]</scope>
    <source>
        <strain evidence="1 2">200701203</strain>
    </source>
</reference>
<proteinExistence type="predicted"/>
<dbReference type="AlphaFoldDB" id="M3H0I6"/>
<evidence type="ECO:0000313" key="2">
    <source>
        <dbReference type="Proteomes" id="UP000011783"/>
    </source>
</evidence>
<sequence length="45" mass="5368">MLKLIELDKPVSVQPHEGYWLDIGRPDDYEKAIEEFETMKNTLFQ</sequence>